<feature type="transmembrane region" description="Helical" evidence="1">
    <location>
        <begin position="75"/>
        <end position="94"/>
    </location>
</feature>
<feature type="transmembrane region" description="Helical" evidence="1">
    <location>
        <begin position="28"/>
        <end position="54"/>
    </location>
</feature>
<keyword evidence="1" id="KW-0812">Transmembrane</keyword>
<proteinExistence type="predicted"/>
<comment type="caution">
    <text evidence="2">The sequence shown here is derived from an EMBL/GenBank/DDBJ whole genome shotgun (WGS) entry which is preliminary data.</text>
</comment>
<dbReference type="KEGG" id="crq:GCK72_017113"/>
<feature type="transmembrane region" description="Helical" evidence="1">
    <location>
        <begin position="133"/>
        <end position="152"/>
    </location>
</feature>
<reference evidence="2 3" key="1">
    <citation type="submission" date="2019-12" db="EMBL/GenBank/DDBJ databases">
        <title>Chromosome-level assembly of the Caenorhabditis remanei genome.</title>
        <authorList>
            <person name="Teterina A.A."/>
            <person name="Willis J.H."/>
            <person name="Phillips P.C."/>
        </authorList>
    </citation>
    <scope>NUCLEOTIDE SEQUENCE [LARGE SCALE GENOMIC DNA]</scope>
    <source>
        <strain evidence="2 3">PX506</strain>
        <tissue evidence="2">Whole organism</tissue>
    </source>
</reference>
<evidence type="ECO:0000313" key="2">
    <source>
        <dbReference type="EMBL" id="KAF1750562.1"/>
    </source>
</evidence>
<feature type="transmembrane region" description="Helical" evidence="1">
    <location>
        <begin position="100"/>
        <end position="121"/>
    </location>
</feature>
<keyword evidence="1" id="KW-1133">Transmembrane helix</keyword>
<accession>A0A6A5G790</accession>
<dbReference type="AlphaFoldDB" id="A0A6A5G790"/>
<protein>
    <submittedName>
        <fullName evidence="2">Uncharacterized protein</fullName>
    </submittedName>
</protein>
<organism evidence="2 3">
    <name type="scientific">Caenorhabditis remanei</name>
    <name type="common">Caenorhabditis vulgaris</name>
    <dbReference type="NCBI Taxonomy" id="31234"/>
    <lineage>
        <taxon>Eukaryota</taxon>
        <taxon>Metazoa</taxon>
        <taxon>Ecdysozoa</taxon>
        <taxon>Nematoda</taxon>
        <taxon>Chromadorea</taxon>
        <taxon>Rhabditida</taxon>
        <taxon>Rhabditina</taxon>
        <taxon>Rhabditomorpha</taxon>
        <taxon>Rhabditoidea</taxon>
        <taxon>Rhabditidae</taxon>
        <taxon>Peloderinae</taxon>
        <taxon>Caenorhabditis</taxon>
    </lineage>
</organism>
<evidence type="ECO:0000313" key="3">
    <source>
        <dbReference type="Proteomes" id="UP000483820"/>
    </source>
</evidence>
<dbReference type="Proteomes" id="UP000483820">
    <property type="component" value="Chromosome V"/>
</dbReference>
<dbReference type="CTD" id="9827413"/>
<dbReference type="EMBL" id="WUAV01000005">
    <property type="protein sequence ID" value="KAF1750562.1"/>
    <property type="molecule type" value="Genomic_DNA"/>
</dbReference>
<name>A0A6A5G790_CAERE</name>
<dbReference type="GeneID" id="9827413"/>
<evidence type="ECO:0000256" key="1">
    <source>
        <dbReference type="SAM" id="Phobius"/>
    </source>
</evidence>
<sequence>MLNNLRVVEKPSESRDFIARILSVDVSIIVWMFIIGKQYLLFFICAYYAFNVYVSENPPLEEIRSVGYYKRKIRIAIIGSILYIISHVIILNSLDLSGWTYYTIYCLLNVFYPVFYIRYTWKVVVFSGFNLKYGYGIGPVIFGIIAIVILFYQNPQGGQQIHVCALLHCIYDFCLTFKYFCIELPGPEETLLQRIKTE</sequence>
<dbReference type="RefSeq" id="XP_003089812.2">
    <property type="nucleotide sequence ID" value="XM_003089764.2"/>
</dbReference>
<gene>
    <name evidence="2" type="ORF">GCK72_017113</name>
</gene>
<keyword evidence="1" id="KW-0472">Membrane</keyword>